<dbReference type="Gene3D" id="2.60.40.1820">
    <property type="match status" value="2"/>
</dbReference>
<dbReference type="FunCoup" id="A0A7J7D8Z4">
    <property type="interactions" value="2426"/>
</dbReference>
<dbReference type="EMBL" id="JAAARO010000009">
    <property type="protein sequence ID" value="KAF5742802.1"/>
    <property type="molecule type" value="Genomic_DNA"/>
</dbReference>
<dbReference type="PANTHER" id="PTHR31459">
    <property type="match status" value="1"/>
</dbReference>
<feature type="region of interest" description="Disordered" evidence="2">
    <location>
        <begin position="1"/>
        <end position="28"/>
    </location>
</feature>
<dbReference type="InterPro" id="IPR045043">
    <property type="entry name" value="Lea14-like"/>
</dbReference>
<organism evidence="4 5">
    <name type="scientific">Tripterygium wilfordii</name>
    <name type="common">Thunder God vine</name>
    <dbReference type="NCBI Taxonomy" id="458696"/>
    <lineage>
        <taxon>Eukaryota</taxon>
        <taxon>Viridiplantae</taxon>
        <taxon>Streptophyta</taxon>
        <taxon>Embryophyta</taxon>
        <taxon>Tracheophyta</taxon>
        <taxon>Spermatophyta</taxon>
        <taxon>Magnoliopsida</taxon>
        <taxon>eudicotyledons</taxon>
        <taxon>Gunneridae</taxon>
        <taxon>Pentapetalae</taxon>
        <taxon>rosids</taxon>
        <taxon>fabids</taxon>
        <taxon>Celastrales</taxon>
        <taxon>Celastraceae</taxon>
        <taxon>Tripterygium</taxon>
    </lineage>
</organism>
<dbReference type="SUPFAM" id="SSF117070">
    <property type="entry name" value="LEA14-like"/>
    <property type="match status" value="2"/>
</dbReference>
<keyword evidence="5" id="KW-1185">Reference proteome</keyword>
<feature type="compositionally biased region" description="Acidic residues" evidence="2">
    <location>
        <begin position="310"/>
        <end position="319"/>
    </location>
</feature>
<dbReference type="Pfam" id="PF03168">
    <property type="entry name" value="LEA_2"/>
    <property type="match status" value="2"/>
</dbReference>
<feature type="domain" description="Water stress and hypersensitive response" evidence="3">
    <location>
        <begin position="57"/>
        <end position="174"/>
    </location>
</feature>
<dbReference type="InterPro" id="IPR004864">
    <property type="entry name" value="LEA_2"/>
</dbReference>
<evidence type="ECO:0000313" key="5">
    <source>
        <dbReference type="Proteomes" id="UP000593562"/>
    </source>
</evidence>
<name>A0A7J7D8Z4_TRIWF</name>
<feature type="region of interest" description="Disordered" evidence="2">
    <location>
        <begin position="298"/>
        <end position="319"/>
    </location>
</feature>
<proteinExistence type="inferred from homology"/>
<evidence type="ECO:0000256" key="2">
    <source>
        <dbReference type="SAM" id="MobiDB-lite"/>
    </source>
</evidence>
<dbReference type="GO" id="GO:0005829">
    <property type="term" value="C:cytosol"/>
    <property type="evidence" value="ECO:0007669"/>
    <property type="project" value="TreeGrafter"/>
</dbReference>
<dbReference type="FunFam" id="2.60.40.1820:FF:000003">
    <property type="entry name" value="Desiccation protectant protein Lea14 isogeny"/>
    <property type="match status" value="1"/>
</dbReference>
<dbReference type="AlphaFoldDB" id="A0A7J7D8Z4"/>
<sequence length="319" mass="35453">MASSDKPEIVDRESDKKEHKEDDKGEEQGGFIERVKDFIHDIGEKIEGAIGFGKPTADVSEIHLPYISLEKVDIVVDVLIKNPNPVPVPLIDINYLIESDGRKLVSGLIPDAGTIHAHGEETVKIPVTLIFDDIKSTYDDIKPGSIIPYKIKVDFIVDVPVFGRLTIPLEKTGEIPIPYKPDIDVEKIHFERFSFEETVAVLHLKLENMNDFDLGLNSLEYEVWLSDVSIGEVELSKSAQIPKKGVSSIDLPITFRPKDFGSALWDMIRGKGTGYAMKGIIHVDTPFGAMKLPISKEGGTTRLKKNKEDGGDDDDDEVF</sequence>
<protein>
    <recommendedName>
        <fullName evidence="3">Water stress and hypersensitive response domain-containing protein</fullName>
    </recommendedName>
</protein>
<feature type="domain" description="Water stress and hypersensitive response" evidence="3">
    <location>
        <begin position="183"/>
        <end position="299"/>
    </location>
</feature>
<dbReference type="FunFam" id="2.60.40.1820:FF:000002">
    <property type="entry name" value="Late embryogenesis abundant protein Lea14-A"/>
    <property type="match status" value="1"/>
</dbReference>
<dbReference type="GO" id="GO:0009269">
    <property type="term" value="P:response to desiccation"/>
    <property type="evidence" value="ECO:0007669"/>
    <property type="project" value="InterPro"/>
</dbReference>
<dbReference type="SMART" id="SM00769">
    <property type="entry name" value="WHy"/>
    <property type="match status" value="2"/>
</dbReference>
<dbReference type="InterPro" id="IPR013990">
    <property type="entry name" value="WHy-dom"/>
</dbReference>
<gene>
    <name evidence="4" type="ORF">HS088_TW09G00862</name>
</gene>
<reference evidence="4 5" key="1">
    <citation type="journal article" date="2020" name="Nat. Commun.">
        <title>Genome of Tripterygium wilfordii and identification of cytochrome P450 involved in triptolide biosynthesis.</title>
        <authorList>
            <person name="Tu L."/>
            <person name="Su P."/>
            <person name="Zhang Z."/>
            <person name="Gao L."/>
            <person name="Wang J."/>
            <person name="Hu T."/>
            <person name="Zhou J."/>
            <person name="Zhang Y."/>
            <person name="Zhao Y."/>
            <person name="Liu Y."/>
            <person name="Song Y."/>
            <person name="Tong Y."/>
            <person name="Lu Y."/>
            <person name="Yang J."/>
            <person name="Xu C."/>
            <person name="Jia M."/>
            <person name="Peters R.J."/>
            <person name="Huang L."/>
            <person name="Gao W."/>
        </authorList>
    </citation>
    <scope>NUCLEOTIDE SEQUENCE [LARGE SCALE GENOMIC DNA]</scope>
    <source>
        <strain evidence="5">cv. XIE 37</strain>
        <tissue evidence="4">Leaf</tissue>
    </source>
</reference>
<evidence type="ECO:0000313" key="4">
    <source>
        <dbReference type="EMBL" id="KAF5742802.1"/>
    </source>
</evidence>
<dbReference type="PANTHER" id="PTHR31459:SF22">
    <property type="entry name" value="WATER STRESS AND HYPERSENSITIVE RESPONSE DOMAIN-CONTAINING PROTEIN"/>
    <property type="match status" value="1"/>
</dbReference>
<accession>A0A7J7D8Z4</accession>
<evidence type="ECO:0000256" key="1">
    <source>
        <dbReference type="ARBA" id="ARBA00005960"/>
    </source>
</evidence>
<evidence type="ECO:0000259" key="3">
    <source>
        <dbReference type="SMART" id="SM00769"/>
    </source>
</evidence>
<comment type="caution">
    <text evidence="4">The sequence shown here is derived from an EMBL/GenBank/DDBJ whole genome shotgun (WGS) entry which is preliminary data.</text>
</comment>
<dbReference type="Proteomes" id="UP000593562">
    <property type="component" value="Unassembled WGS sequence"/>
</dbReference>
<comment type="similarity">
    <text evidence="1">Belongs to the LEA type 2 family.</text>
</comment>
<dbReference type="InParanoid" id="A0A7J7D8Z4"/>